<dbReference type="InterPro" id="IPR001753">
    <property type="entry name" value="Enoyl-CoA_hydra/iso"/>
</dbReference>
<dbReference type="EMBL" id="JAAGSC010000043">
    <property type="protein sequence ID" value="NDY96623.1"/>
    <property type="molecule type" value="Genomic_DNA"/>
</dbReference>
<sequence>MTDLLRHDIDDCGVVTLTLNRPTVHNAFNAELVAALSEAFDRVVEEGARALILTGEGHSFSAGADLNWMRDMAQADESENRDDARRLAAMLRRLDQLPCPTIARVNGHAFGGGVGLIACCDLAVALEYARFGLTEVRLGLIPATISPFVVPRIGVNHARRYMLTGERIDAETAHKIGLITDIVPPGQLDGHIHDLVELLLAGGPKAQARVKSLIRMVCACHDNPEELDRRTSETIAALRVSREGQEGLSAFLAKRAPSWIPETKGTADERG</sequence>
<evidence type="ECO:0000313" key="2">
    <source>
        <dbReference type="EMBL" id="NDY96623.1"/>
    </source>
</evidence>
<dbReference type="Gene3D" id="1.10.12.10">
    <property type="entry name" value="Lyase 2-enoyl-coa Hydratase, Chain A, domain 2"/>
    <property type="match status" value="1"/>
</dbReference>
<dbReference type="GO" id="GO:0003824">
    <property type="term" value="F:catalytic activity"/>
    <property type="evidence" value="ECO:0007669"/>
    <property type="project" value="UniProtKB-ARBA"/>
</dbReference>
<name>A0A845UXP0_9GAMM</name>
<dbReference type="SUPFAM" id="SSF52096">
    <property type="entry name" value="ClpP/crotonase"/>
    <property type="match status" value="1"/>
</dbReference>
<evidence type="ECO:0008006" key="4">
    <source>
        <dbReference type="Google" id="ProtNLM"/>
    </source>
</evidence>
<accession>A0A845UXP0</accession>
<dbReference type="PANTHER" id="PTHR42964:SF1">
    <property type="entry name" value="POLYKETIDE BIOSYNTHESIS ENOYL-COA HYDRATASE PKSH-RELATED"/>
    <property type="match status" value="1"/>
</dbReference>
<dbReference type="InterPro" id="IPR051683">
    <property type="entry name" value="Enoyl-CoA_Hydratase/Isomerase"/>
</dbReference>
<gene>
    <name evidence="2" type="ORF">G3I74_12875</name>
</gene>
<dbReference type="RefSeq" id="WP_164212009.1">
    <property type="nucleotide sequence ID" value="NZ_JAAGSC010000043.1"/>
</dbReference>
<dbReference type="GO" id="GO:0008300">
    <property type="term" value="P:isoprenoid catabolic process"/>
    <property type="evidence" value="ECO:0007669"/>
    <property type="project" value="TreeGrafter"/>
</dbReference>
<organism evidence="2 3">
    <name type="scientific">Wenzhouxiangella limi</name>
    <dbReference type="NCBI Taxonomy" id="2707351"/>
    <lineage>
        <taxon>Bacteria</taxon>
        <taxon>Pseudomonadati</taxon>
        <taxon>Pseudomonadota</taxon>
        <taxon>Gammaproteobacteria</taxon>
        <taxon>Chromatiales</taxon>
        <taxon>Wenzhouxiangellaceae</taxon>
        <taxon>Wenzhouxiangella</taxon>
    </lineage>
</organism>
<dbReference type="InterPro" id="IPR029045">
    <property type="entry name" value="ClpP/crotonase-like_dom_sf"/>
</dbReference>
<protein>
    <recommendedName>
        <fullName evidence="4">Enoyl-CoA hydratase</fullName>
    </recommendedName>
</protein>
<dbReference type="Gene3D" id="3.90.226.10">
    <property type="entry name" value="2-enoyl-CoA Hydratase, Chain A, domain 1"/>
    <property type="match status" value="1"/>
</dbReference>
<keyword evidence="3" id="KW-1185">Reference proteome</keyword>
<evidence type="ECO:0000256" key="1">
    <source>
        <dbReference type="ARBA" id="ARBA00005254"/>
    </source>
</evidence>
<dbReference type="PANTHER" id="PTHR42964">
    <property type="entry name" value="ENOYL-COA HYDRATASE"/>
    <property type="match status" value="1"/>
</dbReference>
<proteinExistence type="inferred from homology"/>
<dbReference type="Proteomes" id="UP000484885">
    <property type="component" value="Unassembled WGS sequence"/>
</dbReference>
<dbReference type="Pfam" id="PF00378">
    <property type="entry name" value="ECH_1"/>
    <property type="match status" value="1"/>
</dbReference>
<reference evidence="2 3" key="1">
    <citation type="submission" date="2020-02" db="EMBL/GenBank/DDBJ databases">
        <authorList>
            <person name="Zhang X.-Y."/>
        </authorList>
    </citation>
    <scope>NUCLEOTIDE SEQUENCE [LARGE SCALE GENOMIC DNA]</scope>
    <source>
        <strain evidence="2 3">C33</strain>
    </source>
</reference>
<dbReference type="AlphaFoldDB" id="A0A845UXP0"/>
<dbReference type="InterPro" id="IPR014748">
    <property type="entry name" value="Enoyl-CoA_hydra_C"/>
</dbReference>
<comment type="similarity">
    <text evidence="1">Belongs to the enoyl-CoA hydratase/isomerase family.</text>
</comment>
<evidence type="ECO:0000313" key="3">
    <source>
        <dbReference type="Proteomes" id="UP000484885"/>
    </source>
</evidence>
<comment type="caution">
    <text evidence="2">The sequence shown here is derived from an EMBL/GenBank/DDBJ whole genome shotgun (WGS) entry which is preliminary data.</text>
</comment>
<dbReference type="CDD" id="cd06558">
    <property type="entry name" value="crotonase-like"/>
    <property type="match status" value="1"/>
</dbReference>